<feature type="transmembrane region" description="Helical" evidence="5">
    <location>
        <begin position="37"/>
        <end position="59"/>
    </location>
</feature>
<dbReference type="AlphaFoldDB" id="A0A8H7F7G8"/>
<gene>
    <name evidence="6" type="ORF">Agabi119p4_3430</name>
</gene>
<dbReference type="PANTHER" id="PTHR10989">
    <property type="entry name" value="ANDROGEN-INDUCED PROTEIN 1-RELATED"/>
    <property type="match status" value="1"/>
</dbReference>
<comment type="subcellular location">
    <subcellularLocation>
        <location evidence="1">Endomembrane system</location>
        <topology evidence="1">Multi-pass membrane protein</topology>
    </subcellularLocation>
</comment>
<feature type="transmembrane region" description="Helical" evidence="5">
    <location>
        <begin position="79"/>
        <end position="104"/>
    </location>
</feature>
<dbReference type="GO" id="GO:0016020">
    <property type="term" value="C:membrane"/>
    <property type="evidence" value="ECO:0007669"/>
    <property type="project" value="InterPro"/>
</dbReference>
<sequence>MPKPMRRIHLAELTLWISLILDFFPSARVLKLIKRSLLILSLPLNIVIASIYWPLILFFPAALLQEAAGTPASDAMVDMLVYLPLHLDLAMHAVPAVALAVDFFIYEQKFGRKSTILAPLLAFAYAIFYGSWVEHCSSRNNGVFPYPFLTDNTFNGRLAIYAGAASAAPLVFWFLNGIHV</sequence>
<dbReference type="EMBL" id="JABXXO010000004">
    <property type="protein sequence ID" value="KAF7779085.1"/>
    <property type="molecule type" value="Genomic_DNA"/>
</dbReference>
<protein>
    <submittedName>
        <fullName evidence="6">Uncharacterized protein</fullName>
    </submittedName>
</protein>
<evidence type="ECO:0000256" key="4">
    <source>
        <dbReference type="ARBA" id="ARBA00023136"/>
    </source>
</evidence>
<dbReference type="PANTHER" id="PTHR10989:SF16">
    <property type="entry name" value="AT02829P-RELATED"/>
    <property type="match status" value="1"/>
</dbReference>
<name>A0A8H7F7G8_AGABI</name>
<evidence type="ECO:0000256" key="2">
    <source>
        <dbReference type="ARBA" id="ARBA00022692"/>
    </source>
</evidence>
<dbReference type="GO" id="GO:0012505">
    <property type="term" value="C:endomembrane system"/>
    <property type="evidence" value="ECO:0007669"/>
    <property type="project" value="UniProtKB-SubCell"/>
</dbReference>
<reference evidence="6 7" key="1">
    <citation type="journal article" name="Sci. Rep.">
        <title>Telomere-to-telomere assembled and centromere annotated genomes of the two main subspecies of the button mushroom Agaricus bisporus reveal especially polymorphic chromosome ends.</title>
        <authorList>
            <person name="Sonnenberg A.S.M."/>
            <person name="Sedaghat-Telgerd N."/>
            <person name="Lavrijssen B."/>
            <person name="Ohm R.A."/>
            <person name="Hendrickx P.M."/>
            <person name="Scholtmeijer K."/>
            <person name="Baars J.J.P."/>
            <person name="van Peer A."/>
        </authorList>
    </citation>
    <scope>NUCLEOTIDE SEQUENCE [LARGE SCALE GENOMIC DNA]</scope>
    <source>
        <strain evidence="6 7">H119_p4</strain>
    </source>
</reference>
<organism evidence="6 7">
    <name type="scientific">Agaricus bisporus var. burnettii</name>
    <dbReference type="NCBI Taxonomy" id="192524"/>
    <lineage>
        <taxon>Eukaryota</taxon>
        <taxon>Fungi</taxon>
        <taxon>Dikarya</taxon>
        <taxon>Basidiomycota</taxon>
        <taxon>Agaricomycotina</taxon>
        <taxon>Agaricomycetes</taxon>
        <taxon>Agaricomycetidae</taxon>
        <taxon>Agaricales</taxon>
        <taxon>Agaricineae</taxon>
        <taxon>Agaricaceae</taxon>
        <taxon>Agaricus</taxon>
    </lineage>
</organism>
<feature type="transmembrane region" description="Helical" evidence="5">
    <location>
        <begin position="154"/>
        <end position="175"/>
    </location>
</feature>
<evidence type="ECO:0000256" key="1">
    <source>
        <dbReference type="ARBA" id="ARBA00004127"/>
    </source>
</evidence>
<feature type="transmembrane region" description="Helical" evidence="5">
    <location>
        <begin position="116"/>
        <end position="134"/>
    </location>
</feature>
<proteinExistence type="predicted"/>
<comment type="caution">
    <text evidence="6">The sequence shown here is derived from an EMBL/GenBank/DDBJ whole genome shotgun (WGS) entry which is preliminary data.</text>
</comment>
<evidence type="ECO:0000256" key="3">
    <source>
        <dbReference type="ARBA" id="ARBA00022989"/>
    </source>
</evidence>
<keyword evidence="2 5" id="KW-0812">Transmembrane</keyword>
<keyword evidence="3 5" id="KW-1133">Transmembrane helix</keyword>
<keyword evidence="4 5" id="KW-0472">Membrane</keyword>
<accession>A0A8H7F7G8</accession>
<evidence type="ECO:0000256" key="5">
    <source>
        <dbReference type="SAM" id="Phobius"/>
    </source>
</evidence>
<dbReference type="Pfam" id="PF04750">
    <property type="entry name" value="Far-17a_AIG1"/>
    <property type="match status" value="1"/>
</dbReference>
<dbReference type="InterPro" id="IPR006838">
    <property type="entry name" value="ADTRP_AIG1"/>
</dbReference>
<evidence type="ECO:0000313" key="7">
    <source>
        <dbReference type="Proteomes" id="UP000629468"/>
    </source>
</evidence>
<evidence type="ECO:0000313" key="6">
    <source>
        <dbReference type="EMBL" id="KAF7779085.1"/>
    </source>
</evidence>
<dbReference type="Proteomes" id="UP000629468">
    <property type="component" value="Unassembled WGS sequence"/>
</dbReference>